<dbReference type="SUPFAM" id="SSF69618">
    <property type="entry name" value="HemD-like"/>
    <property type="match status" value="1"/>
</dbReference>
<dbReference type="PANTHER" id="PTHR12390">
    <property type="entry name" value="UROPORPHYRINOGEN III SYNTHASE"/>
    <property type="match status" value="1"/>
</dbReference>
<dbReference type="CDD" id="cd06578">
    <property type="entry name" value="HemD"/>
    <property type="match status" value="1"/>
</dbReference>
<dbReference type="GO" id="GO:0005829">
    <property type="term" value="C:cytosol"/>
    <property type="evidence" value="ECO:0007669"/>
    <property type="project" value="TreeGrafter"/>
</dbReference>
<reference evidence="2" key="1">
    <citation type="submission" date="2018-05" db="EMBL/GenBank/DDBJ databases">
        <authorList>
            <person name="Lanie J.A."/>
            <person name="Ng W.-L."/>
            <person name="Kazmierczak K.M."/>
            <person name="Andrzejewski T.M."/>
            <person name="Davidsen T.M."/>
            <person name="Wayne K.J."/>
            <person name="Tettelin H."/>
            <person name="Glass J.I."/>
            <person name="Rusch D."/>
            <person name="Podicherti R."/>
            <person name="Tsui H.-C.T."/>
            <person name="Winkler M.E."/>
        </authorList>
    </citation>
    <scope>NUCLEOTIDE SEQUENCE</scope>
</reference>
<gene>
    <name evidence="2" type="ORF">METZ01_LOCUS23379</name>
</gene>
<organism evidence="2">
    <name type="scientific">marine metagenome</name>
    <dbReference type="NCBI Taxonomy" id="408172"/>
    <lineage>
        <taxon>unclassified sequences</taxon>
        <taxon>metagenomes</taxon>
        <taxon>ecological metagenomes</taxon>
    </lineage>
</organism>
<dbReference type="InterPro" id="IPR039793">
    <property type="entry name" value="UROS/Hem4"/>
</dbReference>
<evidence type="ECO:0000313" key="2">
    <source>
        <dbReference type="EMBL" id="SUZ70525.1"/>
    </source>
</evidence>
<evidence type="ECO:0000259" key="1">
    <source>
        <dbReference type="Pfam" id="PF02602"/>
    </source>
</evidence>
<dbReference type="Gene3D" id="3.40.50.10090">
    <property type="match status" value="2"/>
</dbReference>
<dbReference type="PANTHER" id="PTHR12390:SF0">
    <property type="entry name" value="UROPORPHYRINOGEN-III SYNTHASE"/>
    <property type="match status" value="1"/>
</dbReference>
<protein>
    <recommendedName>
        <fullName evidence="1">Tetrapyrrole biosynthesis uroporphyrinogen III synthase domain-containing protein</fullName>
    </recommendedName>
</protein>
<dbReference type="InterPro" id="IPR036108">
    <property type="entry name" value="4pyrrol_syn_uPrphyn_synt_sf"/>
</dbReference>
<sequence length="244" mass="28387">MGIKTILISQPEPSNQNSPYSKLIRKYKVKIDFRPFIHVEGLSAKEVRSQKVDFSKFQNIILTSRNAVDHFFRIAEEMRFKVPDQTKYFCQSEAVAFYLQKYVVYRKRKIYVGNNNFNDLESIFEKFINEKYLVPTSGSLNPKIIQTLDSFEITWDRVQLYKTVISDLSDLIDVYYDVLVFFSPSGIESLFKNFPDFKQNKTVIAVYGETTLEAAKNKNLKVEIEVPTDDSPSMAMGIENYINK</sequence>
<name>A0A381PU29_9ZZZZ</name>
<dbReference type="Pfam" id="PF02602">
    <property type="entry name" value="HEM4"/>
    <property type="match status" value="1"/>
</dbReference>
<dbReference type="GO" id="GO:0006780">
    <property type="term" value="P:uroporphyrinogen III biosynthetic process"/>
    <property type="evidence" value="ECO:0007669"/>
    <property type="project" value="InterPro"/>
</dbReference>
<dbReference type="InterPro" id="IPR003754">
    <property type="entry name" value="4pyrrol_synth_uPrphyn_synth"/>
</dbReference>
<proteinExistence type="predicted"/>
<feature type="domain" description="Tetrapyrrole biosynthesis uroporphyrinogen III synthase" evidence="1">
    <location>
        <begin position="19"/>
        <end position="228"/>
    </location>
</feature>
<accession>A0A381PU29</accession>
<dbReference type="GO" id="GO:0004852">
    <property type="term" value="F:uroporphyrinogen-III synthase activity"/>
    <property type="evidence" value="ECO:0007669"/>
    <property type="project" value="InterPro"/>
</dbReference>
<dbReference type="AlphaFoldDB" id="A0A381PU29"/>
<dbReference type="EMBL" id="UINC01001094">
    <property type="protein sequence ID" value="SUZ70525.1"/>
    <property type="molecule type" value="Genomic_DNA"/>
</dbReference>